<keyword evidence="3" id="KW-0436">Ligase</keyword>
<dbReference type="PANTHER" id="PTHR45527:SF3">
    <property type="entry name" value="SIDEROPHORE SYNTHETASE (EUROFUNG)"/>
    <property type="match status" value="1"/>
</dbReference>
<comment type="similarity">
    <text evidence="4">Belongs to the NRP synthetase family.</text>
</comment>
<dbReference type="InterPro" id="IPR006162">
    <property type="entry name" value="Ppantetheine_attach_site"/>
</dbReference>
<dbReference type="InterPro" id="IPR042099">
    <property type="entry name" value="ANL_N_sf"/>
</dbReference>
<dbReference type="Pfam" id="PF00668">
    <property type="entry name" value="Condensation"/>
    <property type="match status" value="5"/>
</dbReference>
<dbReference type="Gene3D" id="1.10.1200.10">
    <property type="entry name" value="ACP-like"/>
    <property type="match status" value="5"/>
</dbReference>
<dbReference type="InterPro" id="IPR020845">
    <property type="entry name" value="AMP-binding_CS"/>
</dbReference>
<dbReference type="InterPro" id="IPR001242">
    <property type="entry name" value="Condensation_dom"/>
</dbReference>
<dbReference type="PROSITE" id="PS00455">
    <property type="entry name" value="AMP_BINDING"/>
    <property type="match status" value="3"/>
</dbReference>
<dbReference type="Gene3D" id="3.30.300.30">
    <property type="match status" value="5"/>
</dbReference>
<dbReference type="SUPFAM" id="SSF52777">
    <property type="entry name" value="CoA-dependent acyltransferases"/>
    <property type="match status" value="10"/>
</dbReference>
<organism evidence="6 7">
    <name type="scientific">Apiospora arundinis</name>
    <dbReference type="NCBI Taxonomy" id="335852"/>
    <lineage>
        <taxon>Eukaryota</taxon>
        <taxon>Fungi</taxon>
        <taxon>Dikarya</taxon>
        <taxon>Ascomycota</taxon>
        <taxon>Pezizomycotina</taxon>
        <taxon>Sordariomycetes</taxon>
        <taxon>Xylariomycetidae</taxon>
        <taxon>Amphisphaeriales</taxon>
        <taxon>Apiosporaceae</taxon>
        <taxon>Apiospora</taxon>
    </lineage>
</organism>
<dbReference type="InterPro" id="IPR009081">
    <property type="entry name" value="PP-bd_ACP"/>
</dbReference>
<dbReference type="PROSITE" id="PS50075">
    <property type="entry name" value="CARRIER"/>
    <property type="match status" value="5"/>
</dbReference>
<keyword evidence="7" id="KW-1185">Reference proteome</keyword>
<dbReference type="InterPro" id="IPR045851">
    <property type="entry name" value="AMP-bd_C_sf"/>
</dbReference>
<comment type="caution">
    <text evidence="6">The sequence shown here is derived from an EMBL/GenBank/DDBJ whole genome shotgun (WGS) entry which is preliminary data.</text>
</comment>
<dbReference type="InterPro" id="IPR036736">
    <property type="entry name" value="ACP-like_sf"/>
</dbReference>
<dbReference type="Gene3D" id="3.30.559.10">
    <property type="entry name" value="Chloramphenicol acetyltransferase-like domain"/>
    <property type="match status" value="5"/>
</dbReference>
<dbReference type="InterPro" id="IPR010071">
    <property type="entry name" value="AA_adenyl_dom"/>
</dbReference>
<proteinExistence type="inferred from homology"/>
<gene>
    <name evidence="6" type="ORF">PGQ11_001610</name>
</gene>
<dbReference type="CDD" id="cd19545">
    <property type="entry name" value="FUM14_C_NRPS-like"/>
    <property type="match status" value="4"/>
</dbReference>
<evidence type="ECO:0000256" key="4">
    <source>
        <dbReference type="ARBA" id="ARBA00029454"/>
    </source>
</evidence>
<dbReference type="Gene3D" id="3.40.50.12780">
    <property type="entry name" value="N-terminal domain of ligase-like"/>
    <property type="match status" value="5"/>
</dbReference>
<dbReference type="Proteomes" id="UP001390339">
    <property type="component" value="Unassembled WGS sequence"/>
</dbReference>
<feature type="domain" description="Carrier" evidence="5">
    <location>
        <begin position="4930"/>
        <end position="5006"/>
    </location>
</feature>
<reference evidence="6 7" key="1">
    <citation type="journal article" date="2024" name="IMA Fungus">
        <title>Apiospora arundinis, a panoply of carbohydrate-active enzymes and secondary metabolites.</title>
        <authorList>
            <person name="Sorensen T."/>
            <person name="Petersen C."/>
            <person name="Muurmann A.T."/>
            <person name="Christiansen J.V."/>
            <person name="Brundto M.L."/>
            <person name="Overgaard C.K."/>
            <person name="Boysen A.T."/>
            <person name="Wollenberg R.D."/>
            <person name="Larsen T.O."/>
            <person name="Sorensen J.L."/>
            <person name="Nielsen K.L."/>
            <person name="Sondergaard T.E."/>
        </authorList>
    </citation>
    <scope>NUCLEOTIDE SEQUENCE [LARGE SCALE GENOMIC DNA]</scope>
    <source>
        <strain evidence="6 7">AAU 773</strain>
    </source>
</reference>
<accession>A0ABR2JND8</accession>
<dbReference type="NCBIfam" id="TIGR01733">
    <property type="entry name" value="AA-adenyl-dom"/>
    <property type="match status" value="2"/>
</dbReference>
<feature type="domain" description="Carrier" evidence="5">
    <location>
        <begin position="565"/>
        <end position="641"/>
    </location>
</feature>
<feature type="domain" description="Carrier" evidence="5">
    <location>
        <begin position="1686"/>
        <end position="1762"/>
    </location>
</feature>
<dbReference type="PROSITE" id="PS00012">
    <property type="entry name" value="PHOSPHOPANTETHEINE"/>
    <property type="match status" value="4"/>
</dbReference>
<sequence>MDRPTETDTVTPSPSQLELDQIWERNATVLDQIQACVHDLIAEIAERQPEALAVCAWDGNFTYAQLDLLSTRLARKLITLGATPKSSIPLLFPKSRWTCIAMLAVIKAGCSAVALDGTQPDSRLRSIVQQTQPTLIVASEKYYERASLLAGTQVIQLDDTILDTPGESDPMSPQLPDVSPSDIVYISFTSGTTGQPKGACISHANVRSAVHYQGKGLGFNQDSRVFDFAPYSFDVAWSNFLHTLCAGGCLCIASEDEMLTDLSAAITAFEATLINITPTVLRTVHQVPPSLKSILLSGEMPYRENVTQWAGKVRLLNTYGPTECTFKCAFAEIDHAQEERPDLGKGVAFSLWIVDTNDSTKLAPVGSVGELYLEGPLVGQGYLSDPEKTAAGFIHDPPWLLAGSSKYSGRHGRLYKTGDLVKYKHDGNILFVGRKDSSQLKIRGQRVEIGDVEHHVRASLDDALPVIVDVITPLGTDVASLALFVVTKDQDTQKVKTLMDGLTHRLRDVLPAFMIPSAYLPVNEIPVASTGKVDRRQLREFGSAMTWQQIVSLQSTIMSVREHHDPSNDIERKLRQILAEVLSLDVSRISTHDSFLRLGGDSIAAIRVVAAAREQHLSLTVADLFKTQTLVELAQASGTDIAPEQDEPIIPFVLLKGDRDPKHVCEEAANLCGVEAADVEDLYPCTPLQEGMLAITIKSEGAPNQSNKADYVSRAVYELEGDVVLERFEEAWTKTVQRAPIARTRIVDIPQEGLVQTVMKHPEPLSRYLSIADFLEHAQPMSLGAPLCRAGLVTGDFSSHFVLEMHHAIFDGWVTMLLLDALEAAYLQATEKPLIPFQPFMRHVLAADTRDAAAFWERQLADSQGTVFPSPSYVPEQKLDFSHAVVGLQWPRWGITPSSVVRSALAVLMASYTNSNDVRFGATVSGRTAPIPGIEHTLGPTIATVPVRVRFDWDQTMKSLQQQVQQQAVDLDQYEQYGLQRIQRIDEEASQFQLLLVAQPARQGSSQNPGGLFAQAKSIIGRTGDVSSDKEGSDADSGYSMLSQEQSVVPTFRLVPKNGDTDSVGMYNSYAMMVICHLEESGLTLQINFDSGAIRQDAVERFAAQFEHLVRQSCTEEFAKLKLRYVNPLTTHDLDQIWAWNQVVPESAQQFVTSMIDERAAVSPDAIAISSWDKQLTYQQLKDLSTGLSYRLRHEGLVPGSVVVLNFEKSSWLPVSMIAALKIGAIALPVSSPASNQRALEIAETVQPKLVLTSESASESPFYGRVSTISVTDFIQDEEWLHVQEPHENLASDPALILFTSGSTGAPKSILWSHETLSSNIFAARVSLNMTSETRTFQFAGYEFDVNTVESLATLSVGGTLCIPLELERTNRLQGAINDFSANWICLTPSVSESLNPGELPLLKTIVFAGETLSQKAASRWIGSVDSVYNWYGPAEASVATSCLVGREGWTPGMIGRSSGGLTWLVDPKDWNLLSPLGAIAELCIEGPIVAEYAGNNGPSLNETCFFSPPWLRAGCQKRNIPGRNGRLYQTGDLVRYDVGGNVVFIGRKHESQRKLRGQRVELAEIELRVQDCLAGKLEATVVAEIFRPESSDKETLALFISPTGVSDTAATVTDYLKQSLPVDELEQELSKFLPAYMIPKVYVPLDKIPMNHSGKTDRKRLRQIGSSFTHSRLAAMQPSRRAARTPSTAMEKRLQQLWADIIGIDAEAIHASDNFLRLGGDSILAMRLVSLARHQGFALTVADVFQAPLLEDMAKRIKHDEANSKEQPVAPFGLLGPEISEAAARRYAARLCSVPESRVTDVYPCTPLQQGLLALGARKHGQYVSRSVLGLQPDIDTERLITAWSATIQKLPLLRTRIVDLPGQGLVQVVLDTLPLQKATDLDTYLREDQEMQIGMGTELCRVAIISRSFVLTIHHCTYDGNTLKMILEELELQYLGQDGLTVTPFQSFIQHLSKINDEEAAKFWKRQLSNTEAGQFPVLPSASYAPQADQDLKHDIFLEWPKTGVTPSIVIRAAWTILASQYTSSSDVLFAVTVSGRQADMKGVDNCAGPTISTVPVAITIDWDETIDTFLARLQRQMIEMTPYEQFGLQNIQRIGGGDLDPRLLQTLLVVQPVAEGRGLDKDSLLFKARSFSSNVDTLGTDPFNNYALQVVCELQTDGMRLRMSFDGNLIDKEQMRRVALQFETILQQMCSDAMAGNTLDTIQTASDADLTVFWEQNAHLPKETDVLVQKAIALGAKMQPDSVAIDAWDGQFSYEQLDKLSTRIACRLASMGITKGSVVALCSEKSKWVPLVQVAVYKAGGVTVLQSIAVPELRMAKVFKNIGVKLAFVSESRVEVVSRHARCCTIDQLLEETSPDEDLSTSLPLLSMRDPAAILVSSGSTGEPKQVLWSHQTLSSNVKAHGEYLGVHAGTRVFQFASYDFDVSTIESISTLVHTGRLCIPSESERLDGLGSTINLFEIDFMNITPFTAKALHPDDLPTLSMLVLSGENLVEEDVKRWKNKCPVLNWYGPAEHPATIMVASDDVWHTGVIGQVYSKQPALCWLVDPRNQDRLVPFGTVGEIALEGPLCADGYIGNQAMTAQRFRDDLKFLSAGHGPDRPGRKNRVYCSGDLGRYDSNGDLVYLGRKDAQLKIRGQLVAPEEVETQIRKWLSPVCDEFEVVVDATSKDGRNLTLIAYITAQDREEAEKMTSGLNAKLGTTLPKYAVPSYYIPVPVIPTNASGKKDRKKLREIGDAYESPRNAFGIQRREPSTTAERALRELWSVVLGIDAEAISANDSFLRVGDSVQAMRLVGMARQQGLVLTVADIFECPVLEDMAKLLKNNKDVEEDETIAPFSLLGASQDLISTRRVVASLCGVANIDIDDLFPCTPLQEGLLALTMKTSGAYTGRNIFELDPAVHIPKFRKSWQKVCLSMPILRTRIVDLPGHGLIQTVIQEQNLWTEAKSLEDYIQKEKNTPMGLGSRLMRCAIIEDIAPESDRRCFYFALTMHHSIYDGLTMPLILETLESVYHDSTPLRPYPFQAFVKYINERDQAAEVKFWESQFSGLESVQFPGLPSSTYEPKTDLTVTHQIEDLIWRADNATPSTTLRAVFALLCSRYSNSDDVVFGTVLAGRKAPVGGIERIAGPTIATVPVRIKLEAGVDVLQLLSTVQSQATEMIPHEQTGLSAIRQISPEAQQACQFQSLLVIQPQEEHLKEASLFVSESERGRSDSNAFDSYSLTLVCTLAGSRLILEFRFDSHVISQETIGKMADHFEHLLKGLCASKLDNERLGNLSLLTNHDLDQIWNWNSEHFASIDGCVHDLISQTSKAHPDAPAVSAWDGDLTYGRLDDISTAIARHLVDLGVERNKIVPLCLEKSMYVPIAVLSVLKAGAAVLLLDTTLPESRLRTIVDQVDPMVIISSEINEVLASHLAKSRKTLVLGPQSNAMLDPKVDSHHEPTSLPRVESTDLLYAVFTSGSTGTPKGCLMEHRNFTSAIAHQEKATQPLSYSSRLYDFASYSFDAAVLGILRSLMAGATLCIPSELERKSDLEHSIKRFGTTDIYLTSSTARLVDPERLPTMRNIYLAGEVVTRDDVSRWTPHANTYVGYGPAECTVGTVWYKVPTTNIPSPLPIGRGAGASTWVVDPKSSELLSPVGIVGELYLEGPLVGRGYLGDEEKTAASFIKDPTWLLQGSPGCNIAGRSGRLYKTGDLVKYNAVDGSLVFVGRKDSQVKLRGQRIELGDVEHHLCQYLAGKIQPSVAVAEVVVPTSTGRAALVAFVQVSATDLPMFNETICHIEEVMSERLPTYMVPSAYIPVDSIPLAASGKTDRKHLRELGANLTLDQLDGGDRNLDEIFPLTQSHIRLQKLWVAVLRVPADKIRADSSFLRLGGDSITAMRLTALARTQGISLTVPTILRTPRLSDMAETMTDLMACTESQSAQIPAFSLLKNTTKDDAVGSITEQCKVDTAQIEDALPCTGVQKSLLSMTAKSANSYIARFLLRLKSGIDVSRFKKAWEDVSRTTAPILRFRIVDIGSEGLAQVQIQEPLEWDTYDSVESYLAHDQHRSMGLGERLTRLALVGNGIDDGELCCILTQHHAIYDGYSIDLLLSEVARAYAGNVDNSLVAPFQGFIKHVVDVNQDEAKVFWRSQFAESEAVPFPSLPSEDYRPKADSTVQRQIGDIAWSKRDATASTIIRTAWSILTARYTGNDDVVFGTMVTGRQGSLPGIDRMIAPLINAVPVRVKFDSKQTLDTLLGSVQQQSISMIPFEHTDLLDIRRLGGGAEVGSRFNTLLVIQPAAEKDYVDKNQDGPFRAPPEALSSRDGLDDFNPNAVMIMCQLASNNSIELEISFDSKVIDPVQMERIAAQFEHIIRQICDSGAQIGAQKVENIDIVSAQDLAEMWSWNARLPAPTVSCVHDLIGETMQQYPQDAAICSWDGSLSYAELDQLSRNLALHLVSLGAGPGTVIPLCFEKSVWYPVAALAVMRAGAACLAMDSTQPEARLKAIVQQVDAKLVLASVSNESLAKRLSDARVVTFDGQNIQETRSSDLSESLQLPKISPSDVLYIVFTSGSTGVPKGIVTTHQNFASAATHQSKILHICHGTRVFDFVSYNFDVSWSNHLQTLISGGCLCIPSEADRRNDIAGAFNRMHCDYTYFTPSVARSLEPSTMPGLRTLAMGGEPIQNTEVARWTQAETIIGIYGPAECAQALSFARLTAETRNNHVGHSYGAITWLVQPGCPDRLAAIGTTAELAIEGPTVSKGYFNDPMKTVAAYIQDPLWLLRGTRQHEGRQGMLYLTGDLLRYNSDGSLDFIGRKDALVKLRGQRIELAEVEYHVAACLRDPGLCFGVAVEIITPQNSANPILAVFLSLHKEGNTREEIQSKLVQVLEDLEQLPHRVPQYMVPGAYIEIDNIPMTTTNKTDRRALREFGNAKTLEELAELQSHGREQRMPSSPMEIRLQSLWSSVLHIDPASISAESNFLRIGGESIAAMRLVAAARAQKLSLTVADIFKAPRLSDLALLVKESTAHRDESHLPPTPFSLLEFEDTQAFLERCVGPFVGGGLPSVKDVIPATDFQVQSIMDALQDPPGRYPHWIFELPADVDFSRLEQACGRLVNHFDILHTVFVHADGRFWQVLLAHLEPKYDVLDAGAGDMEVFVNSVCEEDIKRPRVLGRSFIRFIVAKHASGKHKFILRISHAQFDGFSWNSVLDALWSIYKNDKSVAIGPGFSQYIAYSERDRRDGQQYWWSRLRGSPTPTWTRGVSDVDDADLCHPDNRLTLKERIPMPSRQIQDGVSVASLFHAACALVLARQSRQREVVFGRLVTGRSMLPGYLQNVVGPTMTEVPIRVAIDENDTVTTIAYRLQPQFIQDSAHEAVGMVQIAKSCTDWPEEVKDFGWRTAFQQQDDNDFTFLGHPSSIEFYEGAIPSRIRPEIYATPTKDGLLELEFEGNRRLISEDHVREVLAGLRDVLI</sequence>
<dbReference type="NCBIfam" id="NF003417">
    <property type="entry name" value="PRK04813.1"/>
    <property type="match status" value="5"/>
</dbReference>
<protein>
    <recommendedName>
        <fullName evidence="5">Carrier domain-containing protein</fullName>
    </recommendedName>
</protein>
<dbReference type="SMART" id="SM00823">
    <property type="entry name" value="PKS_PP"/>
    <property type="match status" value="5"/>
</dbReference>
<evidence type="ECO:0000313" key="6">
    <source>
        <dbReference type="EMBL" id="KAK8880316.1"/>
    </source>
</evidence>
<dbReference type="CDD" id="cd05918">
    <property type="entry name" value="A_NRPS_SidN3_like"/>
    <property type="match status" value="5"/>
</dbReference>
<keyword evidence="1" id="KW-0596">Phosphopantetheine</keyword>
<feature type="domain" description="Carrier" evidence="5">
    <location>
        <begin position="2751"/>
        <end position="2826"/>
    </location>
</feature>
<dbReference type="SUPFAM" id="SSF47336">
    <property type="entry name" value="ACP-like"/>
    <property type="match status" value="5"/>
</dbReference>
<dbReference type="Gene3D" id="3.30.559.30">
    <property type="entry name" value="Nonribosomal peptide synthetase, condensation domain"/>
    <property type="match status" value="5"/>
</dbReference>
<dbReference type="Pfam" id="PF00501">
    <property type="entry name" value="AMP-binding"/>
    <property type="match status" value="5"/>
</dbReference>
<dbReference type="InterPro" id="IPR020806">
    <property type="entry name" value="PKS_PP-bd"/>
</dbReference>
<keyword evidence="2" id="KW-0597">Phosphoprotein</keyword>
<dbReference type="PANTHER" id="PTHR45527">
    <property type="entry name" value="NONRIBOSOMAL PEPTIDE SYNTHETASE"/>
    <property type="match status" value="1"/>
</dbReference>
<evidence type="ECO:0000256" key="1">
    <source>
        <dbReference type="ARBA" id="ARBA00022450"/>
    </source>
</evidence>
<dbReference type="InterPro" id="IPR000873">
    <property type="entry name" value="AMP-dep_synth/lig_dom"/>
</dbReference>
<evidence type="ECO:0000259" key="5">
    <source>
        <dbReference type="PROSITE" id="PS50075"/>
    </source>
</evidence>
<evidence type="ECO:0000313" key="7">
    <source>
        <dbReference type="Proteomes" id="UP001390339"/>
    </source>
</evidence>
<evidence type="ECO:0000256" key="2">
    <source>
        <dbReference type="ARBA" id="ARBA00022553"/>
    </source>
</evidence>
<dbReference type="InterPro" id="IPR023213">
    <property type="entry name" value="CAT-like_dom_sf"/>
</dbReference>
<dbReference type="EMBL" id="JAPCWZ010000001">
    <property type="protein sequence ID" value="KAK8880316.1"/>
    <property type="molecule type" value="Genomic_DNA"/>
</dbReference>
<feature type="domain" description="Carrier" evidence="5">
    <location>
        <begin position="3840"/>
        <end position="3913"/>
    </location>
</feature>
<dbReference type="Pfam" id="PF00550">
    <property type="entry name" value="PP-binding"/>
    <property type="match status" value="5"/>
</dbReference>
<name>A0ABR2JND8_9PEZI</name>
<evidence type="ECO:0000256" key="3">
    <source>
        <dbReference type="ARBA" id="ARBA00022598"/>
    </source>
</evidence>
<dbReference type="SUPFAM" id="SSF56801">
    <property type="entry name" value="Acetyl-CoA synthetase-like"/>
    <property type="match status" value="5"/>
</dbReference>